<name>A0A8K1CH41_PYTOL</name>
<proteinExistence type="predicted"/>
<dbReference type="EMBL" id="SPLM01000072">
    <property type="protein sequence ID" value="TMW63441.1"/>
    <property type="molecule type" value="Genomic_DNA"/>
</dbReference>
<evidence type="ECO:0000256" key="2">
    <source>
        <dbReference type="SAM" id="MobiDB-lite"/>
    </source>
</evidence>
<evidence type="ECO:0000256" key="1">
    <source>
        <dbReference type="SAM" id="Coils"/>
    </source>
</evidence>
<gene>
    <name evidence="3" type="ORF">Poli38472_002382</name>
</gene>
<reference evidence="3" key="1">
    <citation type="submission" date="2019-03" db="EMBL/GenBank/DDBJ databases">
        <title>Long read genome sequence of the mycoparasitic Pythium oligandrum ATCC 38472 isolated from sugarbeet rhizosphere.</title>
        <authorList>
            <person name="Gaulin E."/>
        </authorList>
    </citation>
    <scope>NUCLEOTIDE SEQUENCE</scope>
    <source>
        <strain evidence="3">ATCC 38472_TT</strain>
    </source>
</reference>
<protein>
    <submittedName>
        <fullName evidence="3">Uncharacterized protein</fullName>
    </submittedName>
</protein>
<keyword evidence="4" id="KW-1185">Reference proteome</keyword>
<sequence>MSDVLTLQEQLKDEKRHRQRTEERARELQRQVELLHHDVKRCHTELETVRLLAHVVEEEVEMKDLVQHNLALREQVQSLKSMVQALQRPGLRGEGGKQQIKDTTRGGYESEDDNQAGERRHLAGNGAMSSGEMMWQDEAEHLYASLAAKEAQVQSLHQQCASWEQQVIELKFEIQALKHESKEREEVTKSAQHSIVRQESCPNCKSKRASDLLDSFKREKKALSAAISPRMPRTDLEHYKSLAHLRGLYWLECREEVESLVSKLSQERKENVLLRNKIVDMENQHRPRADLVEDLQDKLSKAVSCCEVLQTQLVQSESVASEASTRARRLQSELDAISCQYQIDKRRSSRIILDLRGELNKQLMDLEQLHNASILFSPRNSRGIDRNRRIIVESTTAA</sequence>
<keyword evidence="1" id="KW-0175">Coiled coil</keyword>
<comment type="caution">
    <text evidence="3">The sequence shown here is derived from an EMBL/GenBank/DDBJ whole genome shotgun (WGS) entry which is preliminary data.</text>
</comment>
<feature type="coiled-coil region" evidence="1">
    <location>
        <begin position="146"/>
        <end position="180"/>
    </location>
</feature>
<organism evidence="3 4">
    <name type="scientific">Pythium oligandrum</name>
    <name type="common">Mycoparasitic fungus</name>
    <dbReference type="NCBI Taxonomy" id="41045"/>
    <lineage>
        <taxon>Eukaryota</taxon>
        <taxon>Sar</taxon>
        <taxon>Stramenopiles</taxon>
        <taxon>Oomycota</taxon>
        <taxon>Peronosporomycetes</taxon>
        <taxon>Pythiales</taxon>
        <taxon>Pythiaceae</taxon>
        <taxon>Pythium</taxon>
    </lineage>
</organism>
<accession>A0A8K1CH41</accession>
<dbReference type="AlphaFoldDB" id="A0A8K1CH41"/>
<dbReference type="OrthoDB" id="78102at2759"/>
<dbReference type="Proteomes" id="UP000794436">
    <property type="component" value="Unassembled WGS sequence"/>
</dbReference>
<evidence type="ECO:0000313" key="4">
    <source>
        <dbReference type="Proteomes" id="UP000794436"/>
    </source>
</evidence>
<feature type="coiled-coil region" evidence="1">
    <location>
        <begin position="4"/>
        <end position="38"/>
    </location>
</feature>
<feature type="region of interest" description="Disordered" evidence="2">
    <location>
        <begin position="89"/>
        <end position="120"/>
    </location>
</feature>
<evidence type="ECO:0000313" key="3">
    <source>
        <dbReference type="EMBL" id="TMW63441.1"/>
    </source>
</evidence>